<evidence type="ECO:0000313" key="5">
    <source>
        <dbReference type="Proteomes" id="UP000724874"/>
    </source>
</evidence>
<dbReference type="PANTHER" id="PTHR43119:SF1">
    <property type="entry name" value="ABC TRANSPORTER DOMAIN-CONTAINING PROTEIN"/>
    <property type="match status" value="1"/>
</dbReference>
<dbReference type="SMART" id="SM00382">
    <property type="entry name" value="AAA"/>
    <property type="match status" value="1"/>
</dbReference>
<keyword evidence="1" id="KW-0547">Nucleotide-binding</keyword>
<dbReference type="Gene3D" id="3.40.50.300">
    <property type="entry name" value="P-loop containing nucleotide triphosphate hydrolases"/>
    <property type="match status" value="1"/>
</dbReference>
<dbReference type="CDD" id="cd00267">
    <property type="entry name" value="ABC_ATPase"/>
    <property type="match status" value="1"/>
</dbReference>
<evidence type="ECO:0000256" key="1">
    <source>
        <dbReference type="ARBA" id="ARBA00022741"/>
    </source>
</evidence>
<dbReference type="Proteomes" id="UP000724874">
    <property type="component" value="Unassembled WGS sequence"/>
</dbReference>
<proteinExistence type="predicted"/>
<dbReference type="InterPro" id="IPR003593">
    <property type="entry name" value="AAA+_ATPase"/>
</dbReference>
<dbReference type="InterPro" id="IPR017871">
    <property type="entry name" value="ABC_transporter-like_CS"/>
</dbReference>
<evidence type="ECO:0000259" key="3">
    <source>
        <dbReference type="PROSITE" id="PS50893"/>
    </source>
</evidence>
<dbReference type="PROSITE" id="PS50893">
    <property type="entry name" value="ABC_TRANSPORTER_2"/>
    <property type="match status" value="1"/>
</dbReference>
<evidence type="ECO:0000313" key="4">
    <source>
        <dbReference type="EMBL" id="KAF8910940.1"/>
    </source>
</evidence>
<sequence>MSEAILELRDITCYLEKGTNVFSNITFSVNDGDILVLQGRSGSGKSTLLKCIAHLAMHTGDTLYRGIKPQAYGIPSYRTKVMYVPQRPSLLPGSPYDFLVSVTNLRSHKAPNSEGLLRDVFKQAVDIGEQWGIQRELWHRGWQNVSGGEAQRILLAAAMSFDTAEILLLDEPTSALDAETSQLVEKYLVERVQTRDTNLKALLWITHSPEQSRRVGTRFIHLSGGSCYETEDPSPSPYPTTPVG</sequence>
<keyword evidence="2" id="KW-0067">ATP-binding</keyword>
<comment type="caution">
    <text evidence="4">The sequence shown here is derived from an EMBL/GenBank/DDBJ whole genome shotgun (WGS) entry which is preliminary data.</text>
</comment>
<organism evidence="4 5">
    <name type="scientific">Gymnopilus junonius</name>
    <name type="common">Spectacular rustgill mushroom</name>
    <name type="synonym">Gymnopilus spectabilis subsp. junonius</name>
    <dbReference type="NCBI Taxonomy" id="109634"/>
    <lineage>
        <taxon>Eukaryota</taxon>
        <taxon>Fungi</taxon>
        <taxon>Dikarya</taxon>
        <taxon>Basidiomycota</taxon>
        <taxon>Agaricomycotina</taxon>
        <taxon>Agaricomycetes</taxon>
        <taxon>Agaricomycetidae</taxon>
        <taxon>Agaricales</taxon>
        <taxon>Agaricineae</taxon>
        <taxon>Hymenogastraceae</taxon>
        <taxon>Gymnopilus</taxon>
    </lineage>
</organism>
<dbReference type="EMBL" id="JADNYJ010000005">
    <property type="protein sequence ID" value="KAF8910940.1"/>
    <property type="molecule type" value="Genomic_DNA"/>
</dbReference>
<dbReference type="Pfam" id="PF00005">
    <property type="entry name" value="ABC_tran"/>
    <property type="match status" value="1"/>
</dbReference>
<keyword evidence="4" id="KW-0378">Hydrolase</keyword>
<dbReference type="AlphaFoldDB" id="A0A9P5TTH8"/>
<dbReference type="PANTHER" id="PTHR43119">
    <property type="entry name" value="ABC TRANSPORT PROTEIN ATP-BINDING COMPONENT-RELATED"/>
    <property type="match status" value="1"/>
</dbReference>
<gene>
    <name evidence="4" type="ORF">CPB84DRAFT_1921277</name>
</gene>
<dbReference type="PROSITE" id="PS00211">
    <property type="entry name" value="ABC_TRANSPORTER_1"/>
    <property type="match status" value="1"/>
</dbReference>
<name>A0A9P5TTH8_GYMJU</name>
<dbReference type="InterPro" id="IPR027417">
    <property type="entry name" value="P-loop_NTPase"/>
</dbReference>
<evidence type="ECO:0000256" key="2">
    <source>
        <dbReference type="ARBA" id="ARBA00022840"/>
    </source>
</evidence>
<keyword evidence="5" id="KW-1185">Reference proteome</keyword>
<protein>
    <submittedName>
        <fullName evidence="4">P-loop containing nucleoside triphosphate hydrolase protein</fullName>
    </submittedName>
</protein>
<dbReference type="InterPro" id="IPR003439">
    <property type="entry name" value="ABC_transporter-like_ATP-bd"/>
</dbReference>
<accession>A0A9P5TTH8</accession>
<dbReference type="OrthoDB" id="6593433at2759"/>
<dbReference type="SUPFAM" id="SSF52540">
    <property type="entry name" value="P-loop containing nucleoside triphosphate hydrolases"/>
    <property type="match status" value="1"/>
</dbReference>
<reference evidence="4" key="1">
    <citation type="submission" date="2020-11" db="EMBL/GenBank/DDBJ databases">
        <authorList>
            <consortium name="DOE Joint Genome Institute"/>
            <person name="Ahrendt S."/>
            <person name="Riley R."/>
            <person name="Andreopoulos W."/>
            <person name="LaButti K."/>
            <person name="Pangilinan J."/>
            <person name="Ruiz-duenas F.J."/>
            <person name="Barrasa J.M."/>
            <person name="Sanchez-Garcia M."/>
            <person name="Camarero S."/>
            <person name="Miyauchi S."/>
            <person name="Serrano A."/>
            <person name="Linde D."/>
            <person name="Babiker R."/>
            <person name="Drula E."/>
            <person name="Ayuso-Fernandez I."/>
            <person name="Pacheco R."/>
            <person name="Padilla G."/>
            <person name="Ferreira P."/>
            <person name="Barriuso J."/>
            <person name="Kellner H."/>
            <person name="Castanera R."/>
            <person name="Alfaro M."/>
            <person name="Ramirez L."/>
            <person name="Pisabarro A.G."/>
            <person name="Kuo A."/>
            <person name="Tritt A."/>
            <person name="Lipzen A."/>
            <person name="He G."/>
            <person name="Yan M."/>
            <person name="Ng V."/>
            <person name="Cullen D."/>
            <person name="Martin F."/>
            <person name="Rosso M.-N."/>
            <person name="Henrissat B."/>
            <person name="Hibbett D."/>
            <person name="Martinez A.T."/>
            <person name="Grigoriev I.V."/>
        </authorList>
    </citation>
    <scope>NUCLEOTIDE SEQUENCE</scope>
    <source>
        <strain evidence="4">AH 44721</strain>
    </source>
</reference>
<feature type="domain" description="ABC transporter" evidence="3">
    <location>
        <begin position="6"/>
        <end position="243"/>
    </location>
</feature>
<dbReference type="GO" id="GO:0005524">
    <property type="term" value="F:ATP binding"/>
    <property type="evidence" value="ECO:0007669"/>
    <property type="project" value="UniProtKB-KW"/>
</dbReference>
<dbReference type="GO" id="GO:0016887">
    <property type="term" value="F:ATP hydrolysis activity"/>
    <property type="evidence" value="ECO:0007669"/>
    <property type="project" value="InterPro"/>
</dbReference>